<proteinExistence type="predicted"/>
<evidence type="ECO:0000313" key="3">
    <source>
        <dbReference type="Proteomes" id="UP000179013"/>
    </source>
</evidence>
<dbReference type="Gene3D" id="3.90.550.10">
    <property type="entry name" value="Spore Coat Polysaccharide Biosynthesis Protein SpsA, Chain A"/>
    <property type="match status" value="1"/>
</dbReference>
<protein>
    <recommendedName>
        <fullName evidence="1">Glycosyltransferase 2-like domain-containing protein</fullName>
    </recommendedName>
</protein>
<sequence length="267" mass="30695">MAEKKHVLSVIVLTKNSKTTIEKCLSSIAWVDEIVVVDNGSVDETVNIAKKFKARVIENAKGNFSDRRNIGAKEAKGVWLLYIDADEKVTPVLKKEILSQITKHHSPSTAFAIPRRNILLGHEMKHGGWWPDYVIRLVKKDSLIGWEGELHEQPVIRGLPAGRQGKIGKLKNPLIHNTHRSLTAMVEKTNDWSEIEAKLMYDANHPKMNIIRFFTAAFREFWYRAIRKYGFLDGPVGIIEIIYQVFSRFVSYAKLWEMQLQSERVKE</sequence>
<feature type="domain" description="Glycosyltransferase 2-like" evidence="1">
    <location>
        <begin position="9"/>
        <end position="128"/>
    </location>
</feature>
<name>A0A1F7XDW4_9BACT</name>
<dbReference type="PANTHER" id="PTHR43630">
    <property type="entry name" value="POLY-BETA-1,6-N-ACETYL-D-GLUCOSAMINE SYNTHASE"/>
    <property type="match status" value="1"/>
</dbReference>
<dbReference type="PANTHER" id="PTHR43630:SF2">
    <property type="entry name" value="GLYCOSYLTRANSFERASE"/>
    <property type="match status" value="1"/>
</dbReference>
<dbReference type="SUPFAM" id="SSF53448">
    <property type="entry name" value="Nucleotide-diphospho-sugar transferases"/>
    <property type="match status" value="1"/>
</dbReference>
<dbReference type="EMBL" id="MGFU01000028">
    <property type="protein sequence ID" value="OGM12598.1"/>
    <property type="molecule type" value="Genomic_DNA"/>
</dbReference>
<evidence type="ECO:0000313" key="2">
    <source>
        <dbReference type="EMBL" id="OGM12598.1"/>
    </source>
</evidence>
<dbReference type="AlphaFoldDB" id="A0A1F7XDW4"/>
<dbReference type="InterPro" id="IPR001173">
    <property type="entry name" value="Glyco_trans_2-like"/>
</dbReference>
<accession>A0A1F7XDW4</accession>
<dbReference type="InterPro" id="IPR029044">
    <property type="entry name" value="Nucleotide-diphossugar_trans"/>
</dbReference>
<dbReference type="Pfam" id="PF00535">
    <property type="entry name" value="Glycos_transf_2"/>
    <property type="match status" value="1"/>
</dbReference>
<dbReference type="Proteomes" id="UP000179013">
    <property type="component" value="Unassembled WGS sequence"/>
</dbReference>
<evidence type="ECO:0000259" key="1">
    <source>
        <dbReference type="Pfam" id="PF00535"/>
    </source>
</evidence>
<reference evidence="2 3" key="1">
    <citation type="journal article" date="2016" name="Nat. Commun.">
        <title>Thousands of microbial genomes shed light on interconnected biogeochemical processes in an aquifer system.</title>
        <authorList>
            <person name="Anantharaman K."/>
            <person name="Brown C.T."/>
            <person name="Hug L.A."/>
            <person name="Sharon I."/>
            <person name="Castelle C.J."/>
            <person name="Probst A.J."/>
            <person name="Thomas B.C."/>
            <person name="Singh A."/>
            <person name="Wilkins M.J."/>
            <person name="Karaoz U."/>
            <person name="Brodie E.L."/>
            <person name="Williams K.H."/>
            <person name="Hubbard S.S."/>
            <person name="Banfield J.F."/>
        </authorList>
    </citation>
    <scope>NUCLEOTIDE SEQUENCE [LARGE SCALE GENOMIC DNA]</scope>
</reference>
<gene>
    <name evidence="2" type="ORF">A2V80_02950</name>
</gene>
<dbReference type="CDD" id="cd02511">
    <property type="entry name" value="Beta4Glucosyltransferase"/>
    <property type="match status" value="1"/>
</dbReference>
<comment type="caution">
    <text evidence="2">The sequence shown here is derived from an EMBL/GenBank/DDBJ whole genome shotgun (WGS) entry which is preliminary data.</text>
</comment>
<organism evidence="2 3">
    <name type="scientific">Candidatus Woesebacteria bacterium RBG_16_39_8b</name>
    <dbReference type="NCBI Taxonomy" id="1802482"/>
    <lineage>
        <taxon>Bacteria</taxon>
        <taxon>Candidatus Woeseibacteriota</taxon>
    </lineage>
</organism>